<dbReference type="InterPro" id="IPR017441">
    <property type="entry name" value="Protein_kinase_ATP_BS"/>
</dbReference>
<evidence type="ECO:0000256" key="3">
    <source>
        <dbReference type="ARBA" id="ARBA00004251"/>
    </source>
</evidence>
<keyword evidence="33" id="KW-1185">Reference proteome</keyword>
<keyword evidence="18 28" id="KW-0067">ATP-binding</keyword>
<keyword evidence="13 30" id="KW-0732">Signal</keyword>
<dbReference type="Gramene" id="OMERI10G05060.1">
    <property type="protein sequence ID" value="OMERI10G05060.1"/>
    <property type="gene ID" value="OMERI10G05060"/>
</dbReference>
<keyword evidence="12 29" id="KW-0812">Transmembrane</keyword>
<feature type="transmembrane region" description="Helical" evidence="29">
    <location>
        <begin position="718"/>
        <end position="747"/>
    </location>
</feature>
<keyword evidence="19 29" id="KW-1133">Transmembrane helix</keyword>
<dbReference type="GO" id="GO:0004674">
    <property type="term" value="F:protein serine/threonine kinase activity"/>
    <property type="evidence" value="ECO:0007669"/>
    <property type="project" value="UniProtKB-KW"/>
</dbReference>
<dbReference type="eggNOG" id="ENOG502QPYS">
    <property type="taxonomic scope" value="Eukaryota"/>
</dbReference>
<evidence type="ECO:0000313" key="32">
    <source>
        <dbReference type="EnsemblPlants" id="OMERI10G05060.1"/>
    </source>
</evidence>
<evidence type="ECO:0000256" key="1">
    <source>
        <dbReference type="ARBA" id="ARBA00001936"/>
    </source>
</evidence>
<keyword evidence="20 29" id="KW-0472">Membrane</keyword>
<comment type="catalytic activity">
    <reaction evidence="23">
        <text>L-threonyl-[protein] + ATP = O-phospho-L-threonyl-[protein] + ADP + H(+)</text>
        <dbReference type="Rhea" id="RHEA:46608"/>
        <dbReference type="Rhea" id="RHEA-COMP:11060"/>
        <dbReference type="Rhea" id="RHEA-COMP:11605"/>
        <dbReference type="ChEBI" id="CHEBI:15378"/>
        <dbReference type="ChEBI" id="CHEBI:30013"/>
        <dbReference type="ChEBI" id="CHEBI:30616"/>
        <dbReference type="ChEBI" id="CHEBI:61977"/>
        <dbReference type="ChEBI" id="CHEBI:456216"/>
        <dbReference type="EC" id="2.7.11.1"/>
    </reaction>
</comment>
<feature type="domain" description="Protein kinase" evidence="31">
    <location>
        <begin position="779"/>
        <end position="1086"/>
    </location>
</feature>
<evidence type="ECO:0000256" key="12">
    <source>
        <dbReference type="ARBA" id="ARBA00022692"/>
    </source>
</evidence>
<dbReference type="SUPFAM" id="SSF52058">
    <property type="entry name" value="L domain-like"/>
    <property type="match status" value="3"/>
</dbReference>
<dbReference type="SMART" id="SM00220">
    <property type="entry name" value="S_TKc"/>
    <property type="match status" value="1"/>
</dbReference>
<keyword evidence="22" id="KW-0325">Glycoprotein</keyword>
<dbReference type="InterPro" id="IPR050647">
    <property type="entry name" value="Plant_LRR-RLKs"/>
</dbReference>
<dbReference type="InterPro" id="IPR032675">
    <property type="entry name" value="LRR_dom_sf"/>
</dbReference>
<keyword evidence="11" id="KW-0808">Transferase</keyword>
<feature type="chain" id="PRO_5002358856" description="Receptor kinase-like protein Xa21" evidence="30">
    <location>
        <begin position="29"/>
        <end position="1090"/>
    </location>
</feature>
<keyword evidence="17" id="KW-0256">Endoplasmic reticulum</keyword>
<keyword evidence="9" id="KW-0597">Phosphoprotein</keyword>
<evidence type="ECO:0000256" key="4">
    <source>
        <dbReference type="ARBA" id="ARBA00004389"/>
    </source>
</evidence>
<dbReference type="FunFam" id="3.80.10.10:FF:001158">
    <property type="entry name" value="Leucine-rich repeat protein kinase family protein"/>
    <property type="match status" value="1"/>
</dbReference>
<name>A0A0E0EWX8_9ORYZ</name>
<dbReference type="Gene3D" id="3.80.10.10">
    <property type="entry name" value="Ribonuclease Inhibitor"/>
    <property type="match status" value="4"/>
</dbReference>
<evidence type="ECO:0000256" key="15">
    <source>
        <dbReference type="ARBA" id="ARBA00022741"/>
    </source>
</evidence>
<evidence type="ECO:0000256" key="10">
    <source>
        <dbReference type="ARBA" id="ARBA00022614"/>
    </source>
</evidence>
<evidence type="ECO:0000256" key="16">
    <source>
        <dbReference type="ARBA" id="ARBA00022777"/>
    </source>
</evidence>
<keyword evidence="21" id="KW-0675">Receptor</keyword>
<dbReference type="FunFam" id="3.80.10.10:FF:000288">
    <property type="entry name" value="LRR receptor-like serine/threonine-protein kinase EFR"/>
    <property type="match status" value="1"/>
</dbReference>
<evidence type="ECO:0000256" key="26">
    <source>
        <dbReference type="ARBA" id="ARBA00056628"/>
    </source>
</evidence>
<dbReference type="GO" id="GO:0005886">
    <property type="term" value="C:plasma membrane"/>
    <property type="evidence" value="ECO:0007669"/>
    <property type="project" value="UniProtKB-SubCell"/>
</dbReference>
<evidence type="ECO:0000256" key="22">
    <source>
        <dbReference type="ARBA" id="ARBA00023180"/>
    </source>
</evidence>
<evidence type="ECO:0000256" key="5">
    <source>
        <dbReference type="ARBA" id="ARBA00008684"/>
    </source>
</evidence>
<sequence>MACAGIHIVAPLVAVVAVLFSLTALAIADESDNQREALLCIKSHLSSPKGGALATWNNTSLDMCTWRGVTCSGELRKPRLVVALDMEAQGLTGEIPPCISNLSSLARIHLPNNGLSGGLASAADVAGLRYLNLSFNAIGGAIPQRLGTLRNLSSLDLTNNNIHGEIPPLLGSSSPLESVGLADNYLTGGIPLFLANGSSLRYLSLKNNSLYGSIPAALFNSSTIREIYLGENNLSGAIPPVTIFPSQITNLDLTTNSLTGGIPPSLGNLSSLTALLAAENQLQGSIPDFSKLSALRYLDLSYNNLSGTVNPSIYNMSSITFLGLANNNLEGIMPPDIGNTLPNIQVLMMSDNHFHGEIPESLANASNMQFLYLANNSLRGVIPSFGLMTDLQVIMLYSNQLEAGDWAFLSSLKNCSNLQKLHFGENNLRGDMPSSVADLPKTLTSLALPSNYISGTIPMEIGNLSSISLLYLDNNLLTGSIPHTLGQLNNLVVLSLSQNIFSGEIPQSIGNLNQLTELYLSENQLSGRIPATLSRCQQLLALNLSSNALTGSISGDMFIKLNQLSWLLDLSHNQFINSIPLELGSLINLASLNISHNKLTGRIPSTLGSCVRLESLRVGGNFLEGSIPQSLANLRGTKALDFSQNNLSGAIPDFFGTFTSLQYLNMSYNNFEGPIPVGGIFSDRGKVFVQGNPQLCTNVPMDELTVCSASSSKRKNKLIIPMLAAFSSIILLSSILGLYFLIVNVFLKRKWKSNEHMDHPYMELKTLTYSDVSKATNNFSAANIVGSGHFGTVYRGILHTEDTMVAVKVFKLDQCGALDSFMAECKALKNIRHRNLVKVITACSTYDPMGSEFKALVFEYMANGSLESRLHTKFDRCGDLSLGERISVAFDIASALEYLHNQCIPPVVHCDLKPSNVLFNNDDVAYVCDFGLARSIRVYSSGTQSISTSMAGLRGSIGYIAPEYGMGSQISTEGDVYSYGIILLEMLTGRHPTNEIFTDGFTLRMYVNASLSQIKDILDPKLIPEMTEQPSNHTLQLHEHKKTGIMDICALQLLKLGLQCSEESPKDRPFIHDIYSEVMSIKEAFFATSI</sequence>
<dbReference type="GO" id="GO:0005789">
    <property type="term" value="C:endoplasmic reticulum membrane"/>
    <property type="evidence" value="ECO:0007669"/>
    <property type="project" value="UniProtKB-SubCell"/>
</dbReference>
<dbReference type="FunFam" id="3.80.10.10:FF:000275">
    <property type="entry name" value="Leucine-rich repeat receptor-like protein kinase"/>
    <property type="match status" value="1"/>
</dbReference>
<dbReference type="PROSITE" id="PS51450">
    <property type="entry name" value="LRR"/>
    <property type="match status" value="1"/>
</dbReference>
<dbReference type="InterPro" id="IPR000719">
    <property type="entry name" value="Prot_kinase_dom"/>
</dbReference>
<protein>
    <recommendedName>
        <fullName evidence="27">Receptor kinase-like protein Xa21</fullName>
        <ecNumber evidence="6">2.7.11.1</ecNumber>
    </recommendedName>
</protein>
<dbReference type="Pfam" id="PF07714">
    <property type="entry name" value="PK_Tyr_Ser-Thr"/>
    <property type="match status" value="1"/>
</dbReference>
<comment type="cofactor">
    <cofactor evidence="2">
        <name>Mg(2+)</name>
        <dbReference type="ChEBI" id="CHEBI:18420"/>
    </cofactor>
</comment>
<evidence type="ECO:0000256" key="13">
    <source>
        <dbReference type="ARBA" id="ARBA00022729"/>
    </source>
</evidence>
<keyword evidence="8" id="KW-0723">Serine/threonine-protein kinase</keyword>
<dbReference type="InterPro" id="IPR001611">
    <property type="entry name" value="Leu-rich_rpt"/>
</dbReference>
<comment type="function">
    <text evidence="25">Receptor kinase that detects X.oryzae pv. oryzae protein Ax21 to promote innate immunity. Following X.oryzae pv. oryzae protein Ax21 detection, undergoes cleavage, releasing the processed protein kinase Xa21 chain.</text>
</comment>
<evidence type="ECO:0000256" key="23">
    <source>
        <dbReference type="ARBA" id="ARBA00047899"/>
    </source>
</evidence>
<proteinExistence type="inferred from homology"/>
<evidence type="ECO:0000256" key="9">
    <source>
        <dbReference type="ARBA" id="ARBA00022553"/>
    </source>
</evidence>
<dbReference type="Pfam" id="PF13855">
    <property type="entry name" value="LRR_8"/>
    <property type="match status" value="2"/>
</dbReference>
<dbReference type="InterPro" id="IPR001245">
    <property type="entry name" value="Ser-Thr/Tyr_kinase_cat_dom"/>
</dbReference>
<evidence type="ECO:0000256" key="2">
    <source>
        <dbReference type="ARBA" id="ARBA00001946"/>
    </source>
</evidence>
<evidence type="ECO:0000256" key="6">
    <source>
        <dbReference type="ARBA" id="ARBA00012513"/>
    </source>
</evidence>
<evidence type="ECO:0000256" key="7">
    <source>
        <dbReference type="ARBA" id="ARBA00022475"/>
    </source>
</evidence>
<evidence type="ECO:0000256" key="18">
    <source>
        <dbReference type="ARBA" id="ARBA00022840"/>
    </source>
</evidence>
<dbReference type="EnsemblPlants" id="OMERI10G05060.1">
    <property type="protein sequence ID" value="OMERI10G05060.1"/>
    <property type="gene ID" value="OMERI10G05060"/>
</dbReference>
<reference evidence="32" key="2">
    <citation type="submission" date="2018-05" db="EMBL/GenBank/DDBJ databases">
        <title>OmerRS3 (Oryza meridionalis Reference Sequence Version 3).</title>
        <authorList>
            <person name="Zhang J."/>
            <person name="Kudrna D."/>
            <person name="Lee S."/>
            <person name="Talag J."/>
            <person name="Welchert J."/>
            <person name="Wing R.A."/>
        </authorList>
    </citation>
    <scope>NUCLEOTIDE SEQUENCE [LARGE SCALE GENOMIC DNA]</scope>
    <source>
        <strain evidence="32">cv. OR44</strain>
    </source>
</reference>
<evidence type="ECO:0000256" key="14">
    <source>
        <dbReference type="ARBA" id="ARBA00022737"/>
    </source>
</evidence>
<comment type="function">
    <text evidence="26">The processed protein kinase Xa21 chain released by protein cleavage after X.oryzae pv. oryzae protein Ax21 detection translocates into the nucleus where it can bind and regulate WRKY62, a transcription factor. Confers resistance to the bacterial pathogen X.oryzae pv. oryzae (Xoo).</text>
</comment>
<dbReference type="InterPro" id="IPR013210">
    <property type="entry name" value="LRR_N_plant-typ"/>
</dbReference>
<dbReference type="PANTHER" id="PTHR48056">
    <property type="entry name" value="LRR RECEPTOR-LIKE SERINE/THREONINE-PROTEIN KINASE-RELATED"/>
    <property type="match status" value="1"/>
</dbReference>
<dbReference type="Pfam" id="PF08263">
    <property type="entry name" value="LRRNT_2"/>
    <property type="match status" value="1"/>
</dbReference>
<keyword evidence="14" id="KW-0677">Repeat</keyword>
<dbReference type="FunFam" id="3.30.200.20:FF:000432">
    <property type="entry name" value="LRR receptor-like serine/threonine-protein kinase EFR"/>
    <property type="match status" value="1"/>
</dbReference>
<dbReference type="InterPro" id="IPR003591">
    <property type="entry name" value="Leu-rich_rpt_typical-subtyp"/>
</dbReference>
<accession>A0A0E0EWX8</accession>
<keyword evidence="10" id="KW-0433">Leucine-rich repeat</keyword>
<keyword evidence="7" id="KW-1003">Cell membrane</keyword>
<comment type="subcellular location">
    <subcellularLocation>
        <location evidence="3">Cell membrane</location>
        <topology evidence="3">Single-pass type I membrane protein</topology>
    </subcellularLocation>
    <subcellularLocation>
        <location evidence="4">Endoplasmic reticulum membrane</location>
        <topology evidence="4">Single-pass membrane protein</topology>
    </subcellularLocation>
</comment>
<reference evidence="32" key="1">
    <citation type="submission" date="2015-04" db="UniProtKB">
        <authorList>
            <consortium name="EnsemblPlants"/>
        </authorList>
    </citation>
    <scope>IDENTIFICATION</scope>
</reference>
<evidence type="ECO:0000256" key="24">
    <source>
        <dbReference type="ARBA" id="ARBA00048679"/>
    </source>
</evidence>
<evidence type="ECO:0000256" key="20">
    <source>
        <dbReference type="ARBA" id="ARBA00023136"/>
    </source>
</evidence>
<dbReference type="PROSITE" id="PS50011">
    <property type="entry name" value="PROTEIN_KINASE_DOM"/>
    <property type="match status" value="1"/>
</dbReference>
<evidence type="ECO:0000256" key="17">
    <source>
        <dbReference type="ARBA" id="ARBA00022824"/>
    </source>
</evidence>
<evidence type="ECO:0000259" key="31">
    <source>
        <dbReference type="PROSITE" id="PS50011"/>
    </source>
</evidence>
<dbReference type="Gene3D" id="1.10.510.10">
    <property type="entry name" value="Transferase(Phosphotransferase) domain 1"/>
    <property type="match status" value="1"/>
</dbReference>
<feature type="signal peptide" evidence="30">
    <location>
        <begin position="1"/>
        <end position="28"/>
    </location>
</feature>
<dbReference type="InterPro" id="IPR011009">
    <property type="entry name" value="Kinase-like_dom_sf"/>
</dbReference>
<evidence type="ECO:0000256" key="29">
    <source>
        <dbReference type="SAM" id="Phobius"/>
    </source>
</evidence>
<dbReference type="PROSITE" id="PS00107">
    <property type="entry name" value="PROTEIN_KINASE_ATP"/>
    <property type="match status" value="1"/>
</dbReference>
<evidence type="ECO:0000256" key="28">
    <source>
        <dbReference type="PROSITE-ProRule" id="PRU10141"/>
    </source>
</evidence>
<feature type="binding site" evidence="28">
    <location>
        <position position="808"/>
    </location>
    <ligand>
        <name>ATP</name>
        <dbReference type="ChEBI" id="CHEBI:30616"/>
    </ligand>
</feature>
<evidence type="ECO:0000313" key="33">
    <source>
        <dbReference type="Proteomes" id="UP000008021"/>
    </source>
</evidence>
<dbReference type="AlphaFoldDB" id="A0A0E0EWX8"/>
<evidence type="ECO:0000256" key="19">
    <source>
        <dbReference type="ARBA" id="ARBA00022989"/>
    </source>
</evidence>
<dbReference type="SUPFAM" id="SSF56112">
    <property type="entry name" value="Protein kinase-like (PK-like)"/>
    <property type="match status" value="1"/>
</dbReference>
<dbReference type="GO" id="GO:0005524">
    <property type="term" value="F:ATP binding"/>
    <property type="evidence" value="ECO:0007669"/>
    <property type="project" value="UniProtKB-UniRule"/>
</dbReference>
<evidence type="ECO:0000256" key="8">
    <source>
        <dbReference type="ARBA" id="ARBA00022527"/>
    </source>
</evidence>
<comment type="catalytic activity">
    <reaction evidence="24">
        <text>L-seryl-[protein] + ATP = O-phospho-L-seryl-[protein] + ADP + H(+)</text>
        <dbReference type="Rhea" id="RHEA:17989"/>
        <dbReference type="Rhea" id="RHEA-COMP:9863"/>
        <dbReference type="Rhea" id="RHEA-COMP:11604"/>
        <dbReference type="ChEBI" id="CHEBI:15378"/>
        <dbReference type="ChEBI" id="CHEBI:29999"/>
        <dbReference type="ChEBI" id="CHEBI:30616"/>
        <dbReference type="ChEBI" id="CHEBI:83421"/>
        <dbReference type="ChEBI" id="CHEBI:456216"/>
        <dbReference type="EC" id="2.7.11.1"/>
    </reaction>
</comment>
<comment type="similarity">
    <text evidence="5">Belongs to the protein kinase superfamily. Ser/Thr protein kinase family.</text>
</comment>
<dbReference type="Proteomes" id="UP000008021">
    <property type="component" value="Chromosome 10"/>
</dbReference>
<keyword evidence="16" id="KW-0418">Kinase</keyword>
<dbReference type="STRING" id="40149.A0A0E0EWX8"/>
<dbReference type="FunFam" id="1.10.510.10:FF:000358">
    <property type="entry name" value="Putative leucine-rich repeat receptor-like serine/threonine-protein kinase"/>
    <property type="match status" value="1"/>
</dbReference>
<dbReference type="PRINTS" id="PR00019">
    <property type="entry name" value="LEURICHRPT"/>
</dbReference>
<keyword evidence="15 28" id="KW-0547">Nucleotide-binding</keyword>
<evidence type="ECO:0000256" key="21">
    <source>
        <dbReference type="ARBA" id="ARBA00023170"/>
    </source>
</evidence>
<evidence type="ECO:0000256" key="27">
    <source>
        <dbReference type="ARBA" id="ARBA00072040"/>
    </source>
</evidence>
<dbReference type="Gene3D" id="3.30.200.20">
    <property type="entry name" value="Phosphorylase Kinase, domain 1"/>
    <property type="match status" value="1"/>
</dbReference>
<evidence type="ECO:0000256" key="11">
    <source>
        <dbReference type="ARBA" id="ARBA00022679"/>
    </source>
</evidence>
<dbReference type="HOGENOM" id="CLU_000288_22_0_1"/>
<organism evidence="32">
    <name type="scientific">Oryza meridionalis</name>
    <dbReference type="NCBI Taxonomy" id="40149"/>
    <lineage>
        <taxon>Eukaryota</taxon>
        <taxon>Viridiplantae</taxon>
        <taxon>Streptophyta</taxon>
        <taxon>Embryophyta</taxon>
        <taxon>Tracheophyta</taxon>
        <taxon>Spermatophyta</taxon>
        <taxon>Magnoliopsida</taxon>
        <taxon>Liliopsida</taxon>
        <taxon>Poales</taxon>
        <taxon>Poaceae</taxon>
        <taxon>BOP clade</taxon>
        <taxon>Oryzoideae</taxon>
        <taxon>Oryzeae</taxon>
        <taxon>Oryzinae</taxon>
        <taxon>Oryza</taxon>
    </lineage>
</organism>
<evidence type="ECO:0000256" key="30">
    <source>
        <dbReference type="SAM" id="SignalP"/>
    </source>
</evidence>
<dbReference type="PROSITE" id="PS00108">
    <property type="entry name" value="PROTEIN_KINASE_ST"/>
    <property type="match status" value="1"/>
</dbReference>
<dbReference type="Pfam" id="PF00560">
    <property type="entry name" value="LRR_1"/>
    <property type="match status" value="8"/>
</dbReference>
<dbReference type="EC" id="2.7.11.1" evidence="6"/>
<evidence type="ECO:0000256" key="25">
    <source>
        <dbReference type="ARBA" id="ARBA00054320"/>
    </source>
</evidence>
<dbReference type="InterPro" id="IPR008271">
    <property type="entry name" value="Ser/Thr_kinase_AS"/>
</dbReference>
<dbReference type="SMART" id="SM00369">
    <property type="entry name" value="LRR_TYP"/>
    <property type="match status" value="8"/>
</dbReference>
<comment type="cofactor">
    <cofactor evidence="1">
        <name>Mn(2+)</name>
        <dbReference type="ChEBI" id="CHEBI:29035"/>
    </cofactor>
</comment>
<dbReference type="GO" id="GO:0033612">
    <property type="term" value="F:receptor serine/threonine kinase binding"/>
    <property type="evidence" value="ECO:0007669"/>
    <property type="project" value="TreeGrafter"/>
</dbReference>
<dbReference type="PANTHER" id="PTHR48056:SF83">
    <property type="entry name" value="LRR RECEPTOR-LIKE SERINE_THREONINE-PROTEIN KINASE FLS2"/>
    <property type="match status" value="1"/>
</dbReference>